<reference evidence="4" key="1">
    <citation type="submission" date="2020-06" db="EMBL/GenBank/DDBJ databases">
        <authorList>
            <person name="Li T."/>
            <person name="Hu X."/>
            <person name="Zhang T."/>
            <person name="Song X."/>
            <person name="Zhang H."/>
            <person name="Dai N."/>
            <person name="Sheng W."/>
            <person name="Hou X."/>
            <person name="Wei L."/>
        </authorList>
    </citation>
    <scope>NUCLEOTIDE SEQUENCE</scope>
    <source>
        <strain evidence="4">G01</strain>
        <tissue evidence="4">Leaf</tissue>
    </source>
</reference>
<evidence type="ECO:0000259" key="3">
    <source>
        <dbReference type="PROSITE" id="PS51767"/>
    </source>
</evidence>
<protein>
    <recommendedName>
        <fullName evidence="3">Peptidase A1 domain-containing protein</fullName>
    </recommendedName>
</protein>
<dbReference type="InterPro" id="IPR032799">
    <property type="entry name" value="TAXi_C"/>
</dbReference>
<dbReference type="Pfam" id="PF14541">
    <property type="entry name" value="TAXi_C"/>
    <property type="match status" value="1"/>
</dbReference>
<dbReference type="PANTHER" id="PTHR47967:SF46">
    <property type="entry name" value="ASPARTIC PROTEINASE NEPENTHESIN-1"/>
    <property type="match status" value="1"/>
</dbReference>
<dbReference type="InterPro" id="IPR021109">
    <property type="entry name" value="Peptidase_aspartic_dom_sf"/>
</dbReference>
<evidence type="ECO:0000313" key="4">
    <source>
        <dbReference type="EMBL" id="KAL0327042.1"/>
    </source>
</evidence>
<dbReference type="PROSITE" id="PS51767">
    <property type="entry name" value="PEPTIDASE_A1"/>
    <property type="match status" value="1"/>
</dbReference>
<reference evidence="4" key="2">
    <citation type="journal article" date="2024" name="Plant">
        <title>Genomic evolution and insights into agronomic trait innovations of Sesamum species.</title>
        <authorList>
            <person name="Miao H."/>
            <person name="Wang L."/>
            <person name="Qu L."/>
            <person name="Liu H."/>
            <person name="Sun Y."/>
            <person name="Le M."/>
            <person name="Wang Q."/>
            <person name="Wei S."/>
            <person name="Zheng Y."/>
            <person name="Lin W."/>
            <person name="Duan Y."/>
            <person name="Cao H."/>
            <person name="Xiong S."/>
            <person name="Wang X."/>
            <person name="Wei L."/>
            <person name="Li C."/>
            <person name="Ma Q."/>
            <person name="Ju M."/>
            <person name="Zhao R."/>
            <person name="Li G."/>
            <person name="Mu C."/>
            <person name="Tian Q."/>
            <person name="Mei H."/>
            <person name="Zhang T."/>
            <person name="Gao T."/>
            <person name="Zhang H."/>
        </authorList>
    </citation>
    <scope>NUCLEOTIDE SEQUENCE</scope>
    <source>
        <strain evidence="4">G01</strain>
    </source>
</reference>
<dbReference type="SUPFAM" id="SSF50630">
    <property type="entry name" value="Acid proteases"/>
    <property type="match status" value="1"/>
</dbReference>
<organism evidence="4">
    <name type="scientific">Sesamum angustifolium</name>
    <dbReference type="NCBI Taxonomy" id="2727405"/>
    <lineage>
        <taxon>Eukaryota</taxon>
        <taxon>Viridiplantae</taxon>
        <taxon>Streptophyta</taxon>
        <taxon>Embryophyta</taxon>
        <taxon>Tracheophyta</taxon>
        <taxon>Spermatophyta</taxon>
        <taxon>Magnoliopsida</taxon>
        <taxon>eudicotyledons</taxon>
        <taxon>Gunneridae</taxon>
        <taxon>Pentapetalae</taxon>
        <taxon>asterids</taxon>
        <taxon>lamiids</taxon>
        <taxon>Lamiales</taxon>
        <taxon>Pedaliaceae</taxon>
        <taxon>Sesamum</taxon>
    </lineage>
</organism>
<name>A0AAW2M9P1_9LAMI</name>
<evidence type="ECO:0000256" key="2">
    <source>
        <dbReference type="ARBA" id="ARBA00022801"/>
    </source>
</evidence>
<accession>A0AAW2M9P1</accession>
<dbReference type="EMBL" id="JACGWK010000011">
    <property type="protein sequence ID" value="KAL0327042.1"/>
    <property type="molecule type" value="Genomic_DNA"/>
</dbReference>
<keyword evidence="1" id="KW-0645">Protease</keyword>
<evidence type="ECO:0000256" key="1">
    <source>
        <dbReference type="ARBA" id="ARBA00022670"/>
    </source>
</evidence>
<keyword evidence="2" id="KW-0378">Hydrolase</keyword>
<gene>
    <name evidence="4" type="ORF">Sangu_1782200</name>
</gene>
<dbReference type="PANTHER" id="PTHR47967">
    <property type="entry name" value="OS07G0603500 PROTEIN-RELATED"/>
    <property type="match status" value="1"/>
</dbReference>
<dbReference type="InterPro" id="IPR051708">
    <property type="entry name" value="Plant_Aspart_Prot_A1"/>
</dbReference>
<dbReference type="GO" id="GO:0006508">
    <property type="term" value="P:proteolysis"/>
    <property type="evidence" value="ECO:0007669"/>
    <property type="project" value="UniProtKB-KW"/>
</dbReference>
<feature type="domain" description="Peptidase A1" evidence="3">
    <location>
        <begin position="1"/>
        <end position="79"/>
    </location>
</feature>
<proteinExistence type="predicted"/>
<sequence length="86" mass="9198">MSNVSGLSTTSLPQLSFKLSGGALFSPPPQNYFIDTAEGVKCLALQPVVSESGFSVIGNLMQQGYTLEFDKDRSRLGFTRHGCAVP</sequence>
<dbReference type="Gene3D" id="2.40.70.10">
    <property type="entry name" value="Acid Proteases"/>
    <property type="match status" value="1"/>
</dbReference>
<dbReference type="GO" id="GO:0008233">
    <property type="term" value="F:peptidase activity"/>
    <property type="evidence" value="ECO:0007669"/>
    <property type="project" value="UniProtKB-KW"/>
</dbReference>
<comment type="caution">
    <text evidence="4">The sequence shown here is derived from an EMBL/GenBank/DDBJ whole genome shotgun (WGS) entry which is preliminary data.</text>
</comment>
<dbReference type="InterPro" id="IPR033121">
    <property type="entry name" value="PEPTIDASE_A1"/>
</dbReference>
<dbReference type="AlphaFoldDB" id="A0AAW2M9P1"/>